<name>A0A2T7NSW1_POMCA</name>
<gene>
    <name evidence="2" type="ORF">C0Q70_14738</name>
</gene>
<dbReference type="EMBL" id="PZQS01000009">
    <property type="protein sequence ID" value="PVD24267.1"/>
    <property type="molecule type" value="Genomic_DNA"/>
</dbReference>
<evidence type="ECO:0000313" key="3">
    <source>
        <dbReference type="Proteomes" id="UP000245119"/>
    </source>
</evidence>
<keyword evidence="1" id="KW-1133">Transmembrane helix</keyword>
<organism evidence="2 3">
    <name type="scientific">Pomacea canaliculata</name>
    <name type="common">Golden apple snail</name>
    <dbReference type="NCBI Taxonomy" id="400727"/>
    <lineage>
        <taxon>Eukaryota</taxon>
        <taxon>Metazoa</taxon>
        <taxon>Spiralia</taxon>
        <taxon>Lophotrochozoa</taxon>
        <taxon>Mollusca</taxon>
        <taxon>Gastropoda</taxon>
        <taxon>Caenogastropoda</taxon>
        <taxon>Architaenioglossa</taxon>
        <taxon>Ampullarioidea</taxon>
        <taxon>Ampullariidae</taxon>
        <taxon>Pomacea</taxon>
    </lineage>
</organism>
<comment type="caution">
    <text evidence="2">The sequence shown here is derived from an EMBL/GenBank/DDBJ whole genome shotgun (WGS) entry which is preliminary data.</text>
</comment>
<accession>A0A2T7NSW1</accession>
<keyword evidence="1" id="KW-0472">Membrane</keyword>
<proteinExistence type="predicted"/>
<evidence type="ECO:0000256" key="1">
    <source>
        <dbReference type="SAM" id="Phobius"/>
    </source>
</evidence>
<feature type="transmembrane region" description="Helical" evidence="1">
    <location>
        <begin position="25"/>
        <end position="43"/>
    </location>
</feature>
<keyword evidence="1" id="KW-0812">Transmembrane</keyword>
<evidence type="ECO:0000313" key="2">
    <source>
        <dbReference type="EMBL" id="PVD24267.1"/>
    </source>
</evidence>
<keyword evidence="3" id="KW-1185">Reference proteome</keyword>
<dbReference type="AlphaFoldDB" id="A0A2T7NSW1"/>
<dbReference type="Proteomes" id="UP000245119">
    <property type="component" value="Linkage Group LG9"/>
</dbReference>
<sequence>MCQITELKEGGGGARHPHGVALQHLFLPFGIGGGDGAIVLFFLERRGPEAVATKTKRKCARTQLRHVRNARDGSPN</sequence>
<protein>
    <submittedName>
        <fullName evidence="2">Uncharacterized protein</fullName>
    </submittedName>
</protein>
<reference evidence="2 3" key="1">
    <citation type="submission" date="2018-04" db="EMBL/GenBank/DDBJ databases">
        <title>The genome of golden apple snail Pomacea canaliculata provides insight into stress tolerance and invasive adaptation.</title>
        <authorList>
            <person name="Liu C."/>
            <person name="Liu B."/>
            <person name="Ren Y."/>
            <person name="Zhang Y."/>
            <person name="Wang H."/>
            <person name="Li S."/>
            <person name="Jiang F."/>
            <person name="Yin L."/>
            <person name="Zhang G."/>
            <person name="Qian W."/>
            <person name="Fan W."/>
        </authorList>
    </citation>
    <scope>NUCLEOTIDE SEQUENCE [LARGE SCALE GENOMIC DNA]</scope>
    <source>
        <strain evidence="2">SZHN2017</strain>
        <tissue evidence="2">Muscle</tissue>
    </source>
</reference>